<evidence type="ECO:0000313" key="2">
    <source>
        <dbReference type="EMBL" id="GLR87755.1"/>
    </source>
</evidence>
<evidence type="ECO:0008006" key="4">
    <source>
        <dbReference type="Google" id="ProtNLM"/>
    </source>
</evidence>
<accession>A0ABQ6B0B5</accession>
<proteinExistence type="predicted"/>
<sequence length="281" mass="31018">MISMYELLRQACGISQAEAADYVHETRLDTVKAWCSGRRPTPAWAINQLQSLSRRIRRSGEEYAAQLRNILQTSPSLTIGLPSDDADARAHGFPSTVAQLQAIAIAMSLLPDDAEVRLETRARIPNLMLPKLEEDKVTPTTTDRQVFKEIPFDDNGRFYTAGNVNRRKYERLEDIGWVKGTCTNLSDIEYELTLAGRVERALLAAAAEAEKDYPDSAPGGFQTTANAGPQKNSSIKLRMGGHFRLGHESFLVDSIEDEIVTIKTSAGVEMTLNVPAILLAI</sequence>
<evidence type="ECO:0000256" key="1">
    <source>
        <dbReference type="SAM" id="MobiDB-lite"/>
    </source>
</evidence>
<comment type="caution">
    <text evidence="2">The sequence shown here is derived from an EMBL/GenBank/DDBJ whole genome shotgun (WGS) entry which is preliminary data.</text>
</comment>
<gene>
    <name evidence="2" type="ORF">GCM10007857_44660</name>
</gene>
<dbReference type="Gene3D" id="1.10.10.10">
    <property type="entry name" value="Winged helix-like DNA-binding domain superfamily/Winged helix DNA-binding domain"/>
    <property type="match status" value="1"/>
</dbReference>
<organism evidence="2 3">
    <name type="scientific">Bradyrhizobium iriomotense</name>
    <dbReference type="NCBI Taxonomy" id="441950"/>
    <lineage>
        <taxon>Bacteria</taxon>
        <taxon>Pseudomonadati</taxon>
        <taxon>Pseudomonadota</taxon>
        <taxon>Alphaproteobacteria</taxon>
        <taxon>Hyphomicrobiales</taxon>
        <taxon>Nitrobacteraceae</taxon>
        <taxon>Bradyrhizobium</taxon>
    </lineage>
</organism>
<keyword evidence="3" id="KW-1185">Reference proteome</keyword>
<dbReference type="RefSeq" id="WP_284268761.1">
    <property type="nucleotide sequence ID" value="NZ_BSOW01000015.1"/>
</dbReference>
<name>A0ABQ6B0B5_9BRAD</name>
<evidence type="ECO:0000313" key="3">
    <source>
        <dbReference type="Proteomes" id="UP001156905"/>
    </source>
</evidence>
<dbReference type="Proteomes" id="UP001156905">
    <property type="component" value="Unassembled WGS sequence"/>
</dbReference>
<reference evidence="3" key="1">
    <citation type="journal article" date="2019" name="Int. J. Syst. Evol. Microbiol.">
        <title>The Global Catalogue of Microorganisms (GCM) 10K type strain sequencing project: providing services to taxonomists for standard genome sequencing and annotation.</title>
        <authorList>
            <consortium name="The Broad Institute Genomics Platform"/>
            <consortium name="The Broad Institute Genome Sequencing Center for Infectious Disease"/>
            <person name="Wu L."/>
            <person name="Ma J."/>
        </authorList>
    </citation>
    <scope>NUCLEOTIDE SEQUENCE [LARGE SCALE GENOMIC DNA]</scope>
    <source>
        <strain evidence="3">NBRC 102520</strain>
    </source>
</reference>
<dbReference type="InterPro" id="IPR036388">
    <property type="entry name" value="WH-like_DNA-bd_sf"/>
</dbReference>
<feature type="compositionally biased region" description="Polar residues" evidence="1">
    <location>
        <begin position="221"/>
        <end position="233"/>
    </location>
</feature>
<dbReference type="EMBL" id="BSOW01000015">
    <property type="protein sequence ID" value="GLR87755.1"/>
    <property type="molecule type" value="Genomic_DNA"/>
</dbReference>
<protein>
    <recommendedName>
        <fullName evidence="4">XRE family transcriptional regulator</fullName>
    </recommendedName>
</protein>
<feature type="region of interest" description="Disordered" evidence="1">
    <location>
        <begin position="213"/>
        <end position="233"/>
    </location>
</feature>